<gene>
    <name evidence="1" type="ORF">HGMM_F16F12C10</name>
</gene>
<sequence length="114" mass="13069">MITWTMYAEAYACRYGARPPRNAKGMGQCRQLCERVGAEVAPRLAAWYVARADGYYARSMHPLGLLLRDAEQLVVQMWATSGASWEQYVHKYFPHLSDAEKEALIRRLHNAGHR</sequence>
<dbReference type="EMBL" id="AP011692">
    <property type="protein sequence ID" value="BAL54544.1"/>
    <property type="molecule type" value="Genomic_DNA"/>
</dbReference>
<accession>H5SEF8</accession>
<dbReference type="AlphaFoldDB" id="H5SEF8"/>
<evidence type="ECO:0000313" key="1">
    <source>
        <dbReference type="EMBL" id="BAL54544.1"/>
    </source>
</evidence>
<name>H5SEF8_9ZZZZ</name>
<reference evidence="1" key="1">
    <citation type="journal article" date="2005" name="Environ. Microbiol.">
        <title>Genetic and functional properties of uncultivated thermophilic crenarchaeotes from a subsurface gold mine as revealed by analysis of genome fragments.</title>
        <authorList>
            <person name="Nunoura T."/>
            <person name="Hirayama H."/>
            <person name="Takami H."/>
            <person name="Oida H."/>
            <person name="Nishi S."/>
            <person name="Shimamura S."/>
            <person name="Suzuki Y."/>
            <person name="Inagaki F."/>
            <person name="Takai K."/>
            <person name="Nealson K.H."/>
            <person name="Horikoshi K."/>
        </authorList>
    </citation>
    <scope>NUCLEOTIDE SEQUENCE</scope>
</reference>
<reference evidence="1" key="2">
    <citation type="journal article" date="2012" name="PLoS ONE">
        <title>A Deeply Branching Thermophilic Bacterium with an Ancient Acetyl-CoA Pathway Dominates a Subsurface Ecosystem.</title>
        <authorList>
            <person name="Takami H."/>
            <person name="Noguchi H."/>
            <person name="Takaki Y."/>
            <person name="Uchiyama I."/>
            <person name="Toyoda A."/>
            <person name="Nishi S."/>
            <person name="Chee G.-J."/>
            <person name="Arai W."/>
            <person name="Nunoura T."/>
            <person name="Itoh T."/>
            <person name="Hattori M."/>
            <person name="Takai K."/>
        </authorList>
    </citation>
    <scope>NUCLEOTIDE SEQUENCE</scope>
</reference>
<proteinExistence type="predicted"/>
<protein>
    <submittedName>
        <fullName evidence="1">Uncharacterized protein</fullName>
    </submittedName>
</protein>
<organism evidence="1">
    <name type="scientific">uncultured prokaryote</name>
    <dbReference type="NCBI Taxonomy" id="198431"/>
    <lineage>
        <taxon>unclassified sequences</taxon>
        <taxon>environmental samples</taxon>
    </lineage>
</organism>